<dbReference type="AlphaFoldDB" id="A0A3P6P1F7"/>
<keyword evidence="3" id="KW-1185">Reference proteome</keyword>
<reference evidence="2 3" key="1">
    <citation type="submission" date="2018-11" db="EMBL/GenBank/DDBJ databases">
        <authorList>
            <consortium name="Pathogen Informatics"/>
        </authorList>
    </citation>
    <scope>NUCLEOTIDE SEQUENCE [LARGE SCALE GENOMIC DNA]</scope>
</reference>
<dbReference type="Proteomes" id="UP000281553">
    <property type="component" value="Unassembled WGS sequence"/>
</dbReference>
<evidence type="ECO:0000256" key="1">
    <source>
        <dbReference type="SAM" id="MobiDB-lite"/>
    </source>
</evidence>
<sequence length="56" mass="6369">MLKKTQAPNIRKKSQILMSQIPKTQIPNVTGYSQHGHATANVPDRMDNCSQHSKYF</sequence>
<protein>
    <submittedName>
        <fullName evidence="2">Uncharacterized protein</fullName>
    </submittedName>
</protein>
<evidence type="ECO:0000313" key="3">
    <source>
        <dbReference type="Proteomes" id="UP000281553"/>
    </source>
</evidence>
<evidence type="ECO:0000313" key="2">
    <source>
        <dbReference type="EMBL" id="VDK30252.1"/>
    </source>
</evidence>
<name>A0A3P6P1F7_DIBLA</name>
<accession>A0A3P6P1F7</accession>
<organism evidence="2 3">
    <name type="scientific">Dibothriocephalus latus</name>
    <name type="common">Fish tapeworm</name>
    <name type="synonym">Diphyllobothrium latum</name>
    <dbReference type="NCBI Taxonomy" id="60516"/>
    <lineage>
        <taxon>Eukaryota</taxon>
        <taxon>Metazoa</taxon>
        <taxon>Spiralia</taxon>
        <taxon>Lophotrochozoa</taxon>
        <taxon>Platyhelminthes</taxon>
        <taxon>Cestoda</taxon>
        <taxon>Eucestoda</taxon>
        <taxon>Diphyllobothriidea</taxon>
        <taxon>Diphyllobothriidae</taxon>
        <taxon>Dibothriocephalus</taxon>
    </lineage>
</organism>
<feature type="region of interest" description="Disordered" evidence="1">
    <location>
        <begin position="27"/>
        <end position="56"/>
    </location>
</feature>
<dbReference type="EMBL" id="UYRU01000490">
    <property type="protein sequence ID" value="VDK30252.1"/>
    <property type="molecule type" value="Genomic_DNA"/>
</dbReference>
<gene>
    <name evidence="2" type="ORF">DILT_LOCUS133</name>
</gene>
<proteinExistence type="predicted"/>